<gene>
    <name evidence="1" type="ORF">EVAR_33182_1</name>
</gene>
<sequence length="98" mass="10438">MRVELSKDETAAHFAKILLQIGEELGNQIEVMTVGSGSEDIAAAEVSGAEDEESVPVCVPRDASVDDICADAAVAPMKSKTVRGDQSPTQVLTFFYSY</sequence>
<name>A0A4C1W4S6_EUMVA</name>
<dbReference type="Proteomes" id="UP000299102">
    <property type="component" value="Unassembled WGS sequence"/>
</dbReference>
<evidence type="ECO:0000313" key="1">
    <source>
        <dbReference type="EMBL" id="GBP45077.1"/>
    </source>
</evidence>
<proteinExistence type="predicted"/>
<evidence type="ECO:0000313" key="2">
    <source>
        <dbReference type="Proteomes" id="UP000299102"/>
    </source>
</evidence>
<comment type="caution">
    <text evidence="1">The sequence shown here is derived from an EMBL/GenBank/DDBJ whole genome shotgun (WGS) entry which is preliminary data.</text>
</comment>
<accession>A0A4C1W4S6</accession>
<dbReference type="EMBL" id="BGZK01000464">
    <property type="protein sequence ID" value="GBP45077.1"/>
    <property type="molecule type" value="Genomic_DNA"/>
</dbReference>
<protein>
    <submittedName>
        <fullName evidence="1">Uncharacterized protein</fullName>
    </submittedName>
</protein>
<organism evidence="1 2">
    <name type="scientific">Eumeta variegata</name>
    <name type="common">Bagworm moth</name>
    <name type="synonym">Eumeta japonica</name>
    <dbReference type="NCBI Taxonomy" id="151549"/>
    <lineage>
        <taxon>Eukaryota</taxon>
        <taxon>Metazoa</taxon>
        <taxon>Ecdysozoa</taxon>
        <taxon>Arthropoda</taxon>
        <taxon>Hexapoda</taxon>
        <taxon>Insecta</taxon>
        <taxon>Pterygota</taxon>
        <taxon>Neoptera</taxon>
        <taxon>Endopterygota</taxon>
        <taxon>Lepidoptera</taxon>
        <taxon>Glossata</taxon>
        <taxon>Ditrysia</taxon>
        <taxon>Tineoidea</taxon>
        <taxon>Psychidae</taxon>
        <taxon>Oiketicinae</taxon>
        <taxon>Eumeta</taxon>
    </lineage>
</organism>
<reference evidence="1 2" key="1">
    <citation type="journal article" date="2019" name="Commun. Biol.">
        <title>The bagworm genome reveals a unique fibroin gene that provides high tensile strength.</title>
        <authorList>
            <person name="Kono N."/>
            <person name="Nakamura H."/>
            <person name="Ohtoshi R."/>
            <person name="Tomita M."/>
            <person name="Numata K."/>
            <person name="Arakawa K."/>
        </authorList>
    </citation>
    <scope>NUCLEOTIDE SEQUENCE [LARGE SCALE GENOMIC DNA]</scope>
</reference>
<keyword evidence="2" id="KW-1185">Reference proteome</keyword>
<dbReference type="AlphaFoldDB" id="A0A4C1W4S6"/>